<dbReference type="InterPro" id="IPR028081">
    <property type="entry name" value="Leu-bd"/>
</dbReference>
<comment type="similarity">
    <text evidence="1">Belongs to the leucine-binding protein family.</text>
</comment>
<keyword evidence="3 5" id="KW-0732">Signal</keyword>
<evidence type="ECO:0000256" key="4">
    <source>
        <dbReference type="ARBA" id="ARBA00022970"/>
    </source>
</evidence>
<evidence type="ECO:0000256" key="1">
    <source>
        <dbReference type="ARBA" id="ARBA00010062"/>
    </source>
</evidence>
<dbReference type="CDD" id="cd06342">
    <property type="entry name" value="PBP1_ABC_LIVBP-like"/>
    <property type="match status" value="1"/>
</dbReference>
<keyword evidence="2" id="KW-0813">Transport</keyword>
<protein>
    <submittedName>
        <fullName evidence="7">ABC transporter substrate-binding protein</fullName>
    </submittedName>
</protein>
<dbReference type="Gene3D" id="3.40.50.2300">
    <property type="match status" value="2"/>
</dbReference>
<dbReference type="STRING" id="1182568.SU48_05035"/>
<dbReference type="Pfam" id="PF13458">
    <property type="entry name" value="Peripla_BP_6"/>
    <property type="match status" value="1"/>
</dbReference>
<dbReference type="PRINTS" id="PR00337">
    <property type="entry name" value="LEUILEVALBP"/>
</dbReference>
<evidence type="ECO:0000313" key="7">
    <source>
        <dbReference type="EMBL" id="ANE43234.1"/>
    </source>
</evidence>
<organism evidence="7 8">
    <name type="scientific">Deinococcus puniceus</name>
    <dbReference type="NCBI Taxonomy" id="1182568"/>
    <lineage>
        <taxon>Bacteria</taxon>
        <taxon>Thermotogati</taxon>
        <taxon>Deinococcota</taxon>
        <taxon>Deinococci</taxon>
        <taxon>Deinococcales</taxon>
        <taxon>Deinococcaceae</taxon>
        <taxon>Deinococcus</taxon>
    </lineage>
</organism>
<evidence type="ECO:0000259" key="6">
    <source>
        <dbReference type="Pfam" id="PF13458"/>
    </source>
</evidence>
<sequence>MKKTILSLTVLTALVLSSAKAQTTIKIASLSPLSGAQSELGTQIRNGAMLAVNEYKAQFKKLGFDLSLTPFDDQADPATGTAAARKIAADRQILAVVGTFNSGVAIPASAALLASHVAMITPAASANQVTDRGLSNMNRIVARDGAQGPAGANFMVDTLKAKRVYILNDKTAYGGGLAIEVEKVMKARKVQVVANEGTEEKSDFSSIIAKIKLQKPDAIYFGGIYNQVGVFAKQLRENGVMTPVVGGDGLDSAQLATIAGKGAHNIFYTLSAAPPESLPAAKTLATLYQKTFGSSVQGFGVLAYDAATVVLRSILSAASANGNKAPTRLQVETAIRKGTFKGLLSGDISFDAIGDRKGASIFYMSIMDGKYKLVSTAK</sequence>
<gene>
    <name evidence="7" type="ORF">SU48_05035</name>
</gene>
<evidence type="ECO:0000256" key="3">
    <source>
        <dbReference type="ARBA" id="ARBA00022729"/>
    </source>
</evidence>
<feature type="signal peptide" evidence="5">
    <location>
        <begin position="1"/>
        <end position="21"/>
    </location>
</feature>
<dbReference type="EMBL" id="CP011387">
    <property type="protein sequence ID" value="ANE43234.1"/>
    <property type="molecule type" value="Genomic_DNA"/>
</dbReference>
<dbReference type="PATRIC" id="fig|1182568.3.peg.1045"/>
<dbReference type="PANTHER" id="PTHR47151:SF2">
    <property type="entry name" value="AMINO ACID BINDING PROTEIN"/>
    <property type="match status" value="1"/>
</dbReference>
<dbReference type="KEGG" id="dpu:SU48_05035"/>
<dbReference type="PANTHER" id="PTHR47151">
    <property type="entry name" value="LEU/ILE/VAL-BINDING ABC TRANSPORTER SUBUNIT"/>
    <property type="match status" value="1"/>
</dbReference>
<feature type="domain" description="Leucine-binding protein" evidence="6">
    <location>
        <begin position="24"/>
        <end position="352"/>
    </location>
</feature>
<evidence type="ECO:0000256" key="5">
    <source>
        <dbReference type="SAM" id="SignalP"/>
    </source>
</evidence>
<name>A0A172T8G2_9DEIO</name>
<keyword evidence="4" id="KW-0029">Amino-acid transport</keyword>
<dbReference type="RefSeq" id="WP_064014298.1">
    <property type="nucleotide sequence ID" value="NZ_CP011387.1"/>
</dbReference>
<dbReference type="InterPro" id="IPR000709">
    <property type="entry name" value="Leu_Ile_Val-bd"/>
</dbReference>
<dbReference type="GO" id="GO:0006865">
    <property type="term" value="P:amino acid transport"/>
    <property type="evidence" value="ECO:0007669"/>
    <property type="project" value="UniProtKB-KW"/>
</dbReference>
<feature type="chain" id="PRO_5008000492" evidence="5">
    <location>
        <begin position="22"/>
        <end position="378"/>
    </location>
</feature>
<accession>A0A172T8G2</accession>
<keyword evidence="8" id="KW-1185">Reference proteome</keyword>
<reference evidence="7 8" key="1">
    <citation type="submission" date="2015-01" db="EMBL/GenBank/DDBJ databases">
        <title>Deinococcus puniceus/DY1/ whole genome sequencing.</title>
        <authorList>
            <person name="Kim M.K."/>
            <person name="Srinivasan S."/>
            <person name="Lee J.-J."/>
        </authorList>
    </citation>
    <scope>NUCLEOTIDE SEQUENCE [LARGE SCALE GENOMIC DNA]</scope>
    <source>
        <strain evidence="7 8">DY1</strain>
    </source>
</reference>
<evidence type="ECO:0000256" key="2">
    <source>
        <dbReference type="ARBA" id="ARBA00022448"/>
    </source>
</evidence>
<dbReference type="SUPFAM" id="SSF53822">
    <property type="entry name" value="Periplasmic binding protein-like I"/>
    <property type="match status" value="1"/>
</dbReference>
<dbReference type="Proteomes" id="UP000077363">
    <property type="component" value="Chromosome"/>
</dbReference>
<evidence type="ECO:0000313" key="8">
    <source>
        <dbReference type="Proteomes" id="UP000077363"/>
    </source>
</evidence>
<dbReference type="AlphaFoldDB" id="A0A172T8G2"/>
<proteinExistence type="inferred from homology"/>
<dbReference type="InterPro" id="IPR028082">
    <property type="entry name" value="Peripla_BP_I"/>
</dbReference>
<dbReference type="OrthoDB" id="9783240at2"/>